<dbReference type="GO" id="GO:0046872">
    <property type="term" value="F:metal ion binding"/>
    <property type="evidence" value="ECO:0007669"/>
    <property type="project" value="UniProtKB-KW"/>
</dbReference>
<dbReference type="InterPro" id="IPR017896">
    <property type="entry name" value="4Fe4S_Fe-S-bd"/>
</dbReference>
<evidence type="ECO:0000256" key="3">
    <source>
        <dbReference type="ARBA" id="ARBA00023014"/>
    </source>
</evidence>
<dbReference type="OrthoDB" id="9798098at2"/>
<sequence length="487" mass="54015">MRKFESQVQLIKYKVLKEVVRKTIDGNLMEERHKMPKEIIPGNEPITRCCVYKEREIISQRIDLIVDSVKKDEAIIEILDLACDECPSERFKVTEVCRGCLAHRCIQVCPRNAISTINGKAYIDQDKCVQCGKCKEACPYNAISDVMRPCKKACGSKAIEVKEDKKVGINRDKCSSCGACVYKCPFGAVIDRSEIVPIVKALEKSKTEGGSKVYAVIAPAISTQYNAQIGQIVSAIKKMGFQDVIEAALGADMVAYYEALEFVDRVGNNEEPCMMTSCCPAFVSHVKKNYPDLAKYISTMVSPMVAVSRFIKKSHPDAVVVFIGPCTAKKEEARQDDIKDATDYVMTFEELEAMIDAYGINVAECESEAMQNASHFGRVFARHGGVRDAVVEVIAEENITDVKFNPTACNGIDEIDKALKLLKFGKLPFNFIEGMACKGGCINGAASLTHEPKDQKLVDKYASEAIERNIKDSLRALDLSDINLHRH</sequence>
<evidence type="ECO:0000313" key="5">
    <source>
        <dbReference type="EMBL" id="SFB12470.1"/>
    </source>
</evidence>
<dbReference type="SUPFAM" id="SSF54862">
    <property type="entry name" value="4Fe-4S ferredoxins"/>
    <property type="match status" value="1"/>
</dbReference>
<feature type="domain" description="4Fe-4S ferredoxin-type" evidence="4">
    <location>
        <begin position="165"/>
        <end position="194"/>
    </location>
</feature>
<dbReference type="NCBIfam" id="TIGR04105">
    <property type="entry name" value="FeFe_hydrog_B1"/>
    <property type="match status" value="1"/>
</dbReference>
<dbReference type="RefSeq" id="WP_090040984.1">
    <property type="nucleotide sequence ID" value="NZ_FOKI01000013.1"/>
</dbReference>
<dbReference type="InterPro" id="IPR027631">
    <property type="entry name" value="Mono_FeFe_hydrog"/>
</dbReference>
<gene>
    <name evidence="5" type="ORF">SAMN04488528_101328</name>
</gene>
<dbReference type="EMBL" id="FOKI01000013">
    <property type="protein sequence ID" value="SFB12470.1"/>
    <property type="molecule type" value="Genomic_DNA"/>
</dbReference>
<dbReference type="Pfam" id="PF00037">
    <property type="entry name" value="Fer4"/>
    <property type="match status" value="2"/>
</dbReference>
<dbReference type="Gene3D" id="3.40.950.10">
    <property type="entry name" value="Fe-only Hydrogenase (Larger Subunit), Chain L, domain 3"/>
    <property type="match status" value="2"/>
</dbReference>
<evidence type="ECO:0000256" key="2">
    <source>
        <dbReference type="ARBA" id="ARBA00023004"/>
    </source>
</evidence>
<evidence type="ECO:0000259" key="4">
    <source>
        <dbReference type="PROSITE" id="PS51379"/>
    </source>
</evidence>
<dbReference type="Pfam" id="PF02906">
    <property type="entry name" value="Fe_hyd_lg_C"/>
    <property type="match status" value="1"/>
</dbReference>
<dbReference type="InterPro" id="IPR017900">
    <property type="entry name" value="4Fe4S_Fe_S_CS"/>
</dbReference>
<organism evidence="5 6">
    <name type="scientific">Clostridium frigidicarnis</name>
    <dbReference type="NCBI Taxonomy" id="84698"/>
    <lineage>
        <taxon>Bacteria</taxon>
        <taxon>Bacillati</taxon>
        <taxon>Bacillota</taxon>
        <taxon>Clostridia</taxon>
        <taxon>Eubacteriales</taxon>
        <taxon>Clostridiaceae</taxon>
        <taxon>Clostridium</taxon>
    </lineage>
</organism>
<proteinExistence type="predicted"/>
<feature type="domain" description="4Fe-4S ferredoxin-type" evidence="4">
    <location>
        <begin position="119"/>
        <end position="149"/>
    </location>
</feature>
<dbReference type="Gene3D" id="3.40.50.1780">
    <property type="match status" value="1"/>
</dbReference>
<dbReference type="Gene3D" id="3.30.70.20">
    <property type="match status" value="2"/>
</dbReference>
<dbReference type="Proteomes" id="UP000198619">
    <property type="component" value="Unassembled WGS sequence"/>
</dbReference>
<reference evidence="5 6" key="1">
    <citation type="submission" date="2016-10" db="EMBL/GenBank/DDBJ databases">
        <authorList>
            <person name="de Groot N.N."/>
        </authorList>
    </citation>
    <scope>NUCLEOTIDE SEQUENCE [LARGE SCALE GENOMIC DNA]</scope>
    <source>
        <strain evidence="5 6">DSM 12271</strain>
    </source>
</reference>
<keyword evidence="1" id="KW-0479">Metal-binding</keyword>
<name>A0A1I0YIZ2_9CLOT</name>
<evidence type="ECO:0000256" key="1">
    <source>
        <dbReference type="ARBA" id="ARBA00022723"/>
    </source>
</evidence>
<dbReference type="PANTHER" id="PTHR11615">
    <property type="entry name" value="NITRATE, FORMATE, IRON DEHYDROGENASE"/>
    <property type="match status" value="1"/>
</dbReference>
<keyword evidence="6" id="KW-1185">Reference proteome</keyword>
<protein>
    <submittedName>
        <fullName evidence="5">[FeFe] hydrogenase, group B1/B3</fullName>
    </submittedName>
</protein>
<dbReference type="InterPro" id="IPR050340">
    <property type="entry name" value="Cytosolic_Fe-S_CAF"/>
</dbReference>
<dbReference type="PROSITE" id="PS00198">
    <property type="entry name" value="4FE4S_FER_1"/>
    <property type="match status" value="2"/>
</dbReference>
<dbReference type="STRING" id="84698.SAMN04488528_101328"/>
<dbReference type="InterPro" id="IPR004108">
    <property type="entry name" value="Fe_hydrogenase_lsu_C"/>
</dbReference>
<dbReference type="GO" id="GO:0051536">
    <property type="term" value="F:iron-sulfur cluster binding"/>
    <property type="evidence" value="ECO:0007669"/>
    <property type="project" value="UniProtKB-KW"/>
</dbReference>
<keyword evidence="3" id="KW-0411">Iron-sulfur</keyword>
<dbReference type="SUPFAM" id="SSF53920">
    <property type="entry name" value="Fe-only hydrogenase"/>
    <property type="match status" value="1"/>
</dbReference>
<keyword evidence="2" id="KW-0408">Iron</keyword>
<dbReference type="PROSITE" id="PS51379">
    <property type="entry name" value="4FE4S_FER_2"/>
    <property type="match status" value="3"/>
</dbReference>
<feature type="domain" description="4Fe-4S ferredoxin-type" evidence="4">
    <location>
        <begin position="89"/>
        <end position="115"/>
    </location>
</feature>
<evidence type="ECO:0000313" key="6">
    <source>
        <dbReference type="Proteomes" id="UP000198619"/>
    </source>
</evidence>
<accession>A0A1I0YIZ2</accession>
<dbReference type="AlphaFoldDB" id="A0A1I0YIZ2"/>
<dbReference type="InterPro" id="IPR009016">
    <property type="entry name" value="Fe_hydrogenase"/>
</dbReference>